<dbReference type="GO" id="GO:0097149">
    <property type="term" value="C:centralspindlin complex"/>
    <property type="evidence" value="ECO:0007669"/>
    <property type="project" value="TreeGrafter"/>
</dbReference>
<evidence type="ECO:0000256" key="3">
    <source>
        <dbReference type="ARBA" id="ARBA00022723"/>
    </source>
</evidence>
<dbReference type="CDD" id="cd04382">
    <property type="entry name" value="RhoGAP_MgcRacGAP"/>
    <property type="match status" value="1"/>
</dbReference>
<dbReference type="GO" id="GO:0051256">
    <property type="term" value="P:mitotic spindle midzone assembly"/>
    <property type="evidence" value="ECO:0007669"/>
    <property type="project" value="TreeGrafter"/>
</dbReference>
<name>A0A226EHM0_FOLCA</name>
<dbReference type="AlphaFoldDB" id="A0A226EHM0"/>
<dbReference type="SUPFAM" id="SSF57889">
    <property type="entry name" value="Cysteine-rich domain"/>
    <property type="match status" value="1"/>
</dbReference>
<dbReference type="InterPro" id="IPR000198">
    <property type="entry name" value="RhoGAP_dom"/>
</dbReference>
<keyword evidence="13" id="KW-1185">Reference proteome</keyword>
<keyword evidence="4" id="KW-0863">Zinc-finger</keyword>
<evidence type="ECO:0000256" key="4">
    <source>
        <dbReference type="ARBA" id="ARBA00022771"/>
    </source>
</evidence>
<dbReference type="PROSITE" id="PS50081">
    <property type="entry name" value="ZF_DAG_PE_2"/>
    <property type="match status" value="1"/>
</dbReference>
<keyword evidence="3" id="KW-0479">Metal-binding</keyword>
<dbReference type="GO" id="GO:0000281">
    <property type="term" value="P:mitotic cytokinesis"/>
    <property type="evidence" value="ECO:0007669"/>
    <property type="project" value="TreeGrafter"/>
</dbReference>
<dbReference type="PANTHER" id="PTHR46199:SF3">
    <property type="entry name" value="RAC GTPASE-ACTIVATING PROTEIN 1"/>
    <property type="match status" value="1"/>
</dbReference>
<keyword evidence="8" id="KW-0175">Coiled coil</keyword>
<accession>A0A226EHM0</accession>
<dbReference type="SMART" id="SM00324">
    <property type="entry name" value="RhoGAP"/>
    <property type="match status" value="1"/>
</dbReference>
<dbReference type="EMBL" id="LNIX01000003">
    <property type="protein sequence ID" value="OXA57112.1"/>
    <property type="molecule type" value="Genomic_DNA"/>
</dbReference>
<protein>
    <submittedName>
        <fullName evidence="12">Rac GTPase-activating protein 1</fullName>
    </submittedName>
</protein>
<dbReference type="SMART" id="SM00109">
    <property type="entry name" value="C1"/>
    <property type="match status" value="1"/>
</dbReference>
<evidence type="ECO:0000256" key="8">
    <source>
        <dbReference type="SAM" id="Coils"/>
    </source>
</evidence>
<dbReference type="GO" id="GO:0005096">
    <property type="term" value="F:GTPase activator activity"/>
    <property type="evidence" value="ECO:0007669"/>
    <property type="project" value="UniProtKB-KW"/>
</dbReference>
<dbReference type="GO" id="GO:0030154">
    <property type="term" value="P:cell differentiation"/>
    <property type="evidence" value="ECO:0007669"/>
    <property type="project" value="UniProtKB-KW"/>
</dbReference>
<evidence type="ECO:0000256" key="9">
    <source>
        <dbReference type="SAM" id="MobiDB-lite"/>
    </source>
</evidence>
<dbReference type="PROSITE" id="PS50238">
    <property type="entry name" value="RHOGAP"/>
    <property type="match status" value="1"/>
</dbReference>
<proteinExistence type="predicted"/>
<dbReference type="Pfam" id="PF00620">
    <property type="entry name" value="RhoGAP"/>
    <property type="match status" value="1"/>
</dbReference>
<keyword evidence="7" id="KW-0744">Spermatogenesis</keyword>
<feature type="compositionally biased region" description="Basic and acidic residues" evidence="9">
    <location>
        <begin position="573"/>
        <end position="602"/>
    </location>
</feature>
<dbReference type="PANTHER" id="PTHR46199">
    <property type="entry name" value="RAC GTPASE-ACTIVATING PROTEIN 1"/>
    <property type="match status" value="1"/>
</dbReference>
<dbReference type="Pfam" id="PF00130">
    <property type="entry name" value="C1_1"/>
    <property type="match status" value="1"/>
</dbReference>
<dbReference type="SUPFAM" id="SSF48350">
    <property type="entry name" value="GTPase activation domain, GAP"/>
    <property type="match status" value="1"/>
</dbReference>
<evidence type="ECO:0000256" key="6">
    <source>
        <dbReference type="ARBA" id="ARBA00022833"/>
    </source>
</evidence>
<dbReference type="OMA" id="CSSEQCF"/>
<dbReference type="GO" id="GO:0007283">
    <property type="term" value="P:spermatogenesis"/>
    <property type="evidence" value="ECO:0007669"/>
    <property type="project" value="UniProtKB-KW"/>
</dbReference>
<reference evidence="12 13" key="1">
    <citation type="submission" date="2015-12" db="EMBL/GenBank/DDBJ databases">
        <title>The genome of Folsomia candida.</title>
        <authorList>
            <person name="Faddeeva A."/>
            <person name="Derks M.F."/>
            <person name="Anvar Y."/>
            <person name="Smit S."/>
            <person name="Van Straalen N."/>
            <person name="Roelofs D."/>
        </authorList>
    </citation>
    <scope>NUCLEOTIDE SEQUENCE [LARGE SCALE GENOMIC DNA]</scope>
    <source>
        <strain evidence="12 13">VU population</strain>
        <tissue evidence="12">Whole body</tissue>
    </source>
</reference>
<feature type="compositionally biased region" description="Polar residues" evidence="9">
    <location>
        <begin position="541"/>
        <end position="571"/>
    </location>
</feature>
<dbReference type="InterPro" id="IPR008936">
    <property type="entry name" value="Rho_GTPase_activation_prot"/>
</dbReference>
<feature type="coiled-coil region" evidence="8">
    <location>
        <begin position="48"/>
        <end position="103"/>
    </location>
</feature>
<evidence type="ECO:0000256" key="2">
    <source>
        <dbReference type="ARBA" id="ARBA00022473"/>
    </source>
</evidence>
<comment type="caution">
    <text evidence="12">The sequence shown here is derived from an EMBL/GenBank/DDBJ whole genome shotgun (WGS) entry which is preliminary data.</text>
</comment>
<sequence>MLSKLAVYDELIRHYDHYCNQNSTKEFLEFVNNQENCRQKWEESETECTRLQNEVSVCQQEITRQERKIQEVRRHLESKMEIVNKLELENERIELRNNSAKSLVNHYLNEPRINPDMKERLLHIISILENGENRDKNTFMRSPAGALDTISEVGSTARKSSTTQQIMDSTGTDKLIAKTVVSFPRDGHIHAVASLETVPGNSYMPSKMSEAQIIMHPSAPPLPSSESESEAGGLLTHQKSPVTHQLIINNEAASSSTQSPRFGRTLSSGGAMAMRPHAFCQKTVIKPETCEPCGKRIKFSKLALKCRDCKATCHPECKDKVPLPCVVTGTPSNKTQMGTIADYAPLTHPMVPGLVQHCVNEVEVRGFETVGLYRVPGPEKEVKELKERFLKGKGIPNLSKYDIHAVCGCIKDFLRSIQEPLIGKWFWRDFALASEISDRLKRQAEIDRIIHDLPPANQDTLAFVILHLQRVGEVATVKMPASNLAKVFGPTIVGYSGPDIDAKTMLRETRKQQAVLEALLSMPQDFWTKFVYRQDQRPYSATKSGTYTRTKGKTMSTIYSTPQSSNTMHNVSRTRESGRKIYFTDESPKDTPRTRQKRNFFD</sequence>
<dbReference type="GO" id="GO:0051233">
    <property type="term" value="C:spindle midzone"/>
    <property type="evidence" value="ECO:0007669"/>
    <property type="project" value="TreeGrafter"/>
</dbReference>
<feature type="domain" description="Phorbol-ester/DAG-type" evidence="10">
    <location>
        <begin position="276"/>
        <end position="325"/>
    </location>
</feature>
<dbReference type="GO" id="GO:0030496">
    <property type="term" value="C:midbody"/>
    <property type="evidence" value="ECO:0007669"/>
    <property type="project" value="TreeGrafter"/>
</dbReference>
<organism evidence="12 13">
    <name type="scientific">Folsomia candida</name>
    <name type="common">Springtail</name>
    <dbReference type="NCBI Taxonomy" id="158441"/>
    <lineage>
        <taxon>Eukaryota</taxon>
        <taxon>Metazoa</taxon>
        <taxon>Ecdysozoa</taxon>
        <taxon>Arthropoda</taxon>
        <taxon>Hexapoda</taxon>
        <taxon>Collembola</taxon>
        <taxon>Entomobryomorpha</taxon>
        <taxon>Isotomoidea</taxon>
        <taxon>Isotomidae</taxon>
        <taxon>Proisotominae</taxon>
        <taxon>Folsomia</taxon>
    </lineage>
</organism>
<keyword evidence="6" id="KW-0862">Zinc</keyword>
<evidence type="ECO:0000256" key="7">
    <source>
        <dbReference type="ARBA" id="ARBA00022871"/>
    </source>
</evidence>
<keyword evidence="5" id="KW-0221">Differentiation</keyword>
<dbReference type="GO" id="GO:0008270">
    <property type="term" value="F:zinc ion binding"/>
    <property type="evidence" value="ECO:0007669"/>
    <property type="project" value="UniProtKB-KW"/>
</dbReference>
<dbReference type="Gene3D" id="1.10.555.10">
    <property type="entry name" value="Rho GTPase activation protein"/>
    <property type="match status" value="1"/>
</dbReference>
<keyword evidence="1" id="KW-0343">GTPase activation</keyword>
<dbReference type="STRING" id="158441.A0A226EHM0"/>
<feature type="domain" description="Rho-GAP" evidence="11">
    <location>
        <begin position="344"/>
        <end position="527"/>
    </location>
</feature>
<evidence type="ECO:0000256" key="1">
    <source>
        <dbReference type="ARBA" id="ARBA00022468"/>
    </source>
</evidence>
<dbReference type="GO" id="GO:0005634">
    <property type="term" value="C:nucleus"/>
    <property type="evidence" value="ECO:0007669"/>
    <property type="project" value="TreeGrafter"/>
</dbReference>
<dbReference type="OrthoDB" id="2218807at2759"/>
<dbReference type="FunFam" id="3.30.60.20:FF:000033">
    <property type="entry name" value="Rac GTPase-activating protein 1"/>
    <property type="match status" value="1"/>
</dbReference>
<evidence type="ECO:0000259" key="10">
    <source>
        <dbReference type="PROSITE" id="PS50081"/>
    </source>
</evidence>
<keyword evidence="2" id="KW-0217">Developmental protein</keyword>
<evidence type="ECO:0000313" key="12">
    <source>
        <dbReference type="EMBL" id="OXA57112.1"/>
    </source>
</evidence>
<dbReference type="GO" id="GO:0007266">
    <property type="term" value="P:Rho protein signal transduction"/>
    <property type="evidence" value="ECO:0007669"/>
    <property type="project" value="TreeGrafter"/>
</dbReference>
<dbReference type="GO" id="GO:0032154">
    <property type="term" value="C:cleavage furrow"/>
    <property type="evidence" value="ECO:0007669"/>
    <property type="project" value="TreeGrafter"/>
</dbReference>
<evidence type="ECO:0000313" key="13">
    <source>
        <dbReference type="Proteomes" id="UP000198287"/>
    </source>
</evidence>
<gene>
    <name evidence="12" type="ORF">Fcan01_07937</name>
</gene>
<dbReference type="Proteomes" id="UP000198287">
    <property type="component" value="Unassembled WGS sequence"/>
</dbReference>
<dbReference type="InterPro" id="IPR002219">
    <property type="entry name" value="PKC_DAG/PE"/>
</dbReference>
<dbReference type="PROSITE" id="PS00479">
    <property type="entry name" value="ZF_DAG_PE_1"/>
    <property type="match status" value="1"/>
</dbReference>
<feature type="region of interest" description="Disordered" evidence="9">
    <location>
        <begin position="541"/>
        <end position="602"/>
    </location>
</feature>
<dbReference type="CDD" id="cd20821">
    <property type="entry name" value="C1_MgcRacGAP"/>
    <property type="match status" value="1"/>
</dbReference>
<evidence type="ECO:0000259" key="11">
    <source>
        <dbReference type="PROSITE" id="PS50238"/>
    </source>
</evidence>
<evidence type="ECO:0000256" key="5">
    <source>
        <dbReference type="ARBA" id="ARBA00022782"/>
    </source>
</evidence>
<dbReference type="Gene3D" id="3.30.60.20">
    <property type="match status" value="1"/>
</dbReference>
<dbReference type="InterPro" id="IPR046349">
    <property type="entry name" value="C1-like_sf"/>
</dbReference>